<proteinExistence type="predicted"/>
<gene>
    <name evidence="4" type="primary">LOC113212317</name>
</gene>
<feature type="region of interest" description="Disordered" evidence="1">
    <location>
        <begin position="1"/>
        <end position="28"/>
    </location>
</feature>
<evidence type="ECO:0000256" key="1">
    <source>
        <dbReference type="SAM" id="MobiDB-lite"/>
    </source>
</evidence>
<dbReference type="GeneID" id="113212317"/>
<evidence type="ECO:0000256" key="2">
    <source>
        <dbReference type="SAM" id="Phobius"/>
    </source>
</evidence>
<name>A0A9C6U4J4_FRAOC</name>
<accession>A0A9C6U4J4</accession>
<dbReference type="RefSeq" id="XP_052121273.1">
    <property type="nucleotide sequence ID" value="XM_052265313.1"/>
</dbReference>
<evidence type="ECO:0000313" key="3">
    <source>
        <dbReference type="Proteomes" id="UP000504606"/>
    </source>
</evidence>
<feature type="transmembrane region" description="Helical" evidence="2">
    <location>
        <begin position="176"/>
        <end position="195"/>
    </location>
</feature>
<keyword evidence="2" id="KW-0812">Transmembrane</keyword>
<feature type="transmembrane region" description="Helical" evidence="2">
    <location>
        <begin position="281"/>
        <end position="304"/>
    </location>
</feature>
<keyword evidence="2" id="KW-1133">Transmembrane helix</keyword>
<reference evidence="4" key="1">
    <citation type="submission" date="2025-08" db="UniProtKB">
        <authorList>
            <consortium name="RefSeq"/>
        </authorList>
    </citation>
    <scope>IDENTIFICATION</scope>
    <source>
        <tissue evidence="4">Whole organism</tissue>
    </source>
</reference>
<dbReference type="Proteomes" id="UP000504606">
    <property type="component" value="Unplaced"/>
</dbReference>
<evidence type="ECO:0000313" key="4">
    <source>
        <dbReference type="RefSeq" id="XP_052121273.1"/>
    </source>
</evidence>
<protein>
    <submittedName>
        <fullName evidence="4">Gustatory and odorant receptor 63a-like isoform X2</fullName>
    </submittedName>
</protein>
<keyword evidence="3" id="KW-1185">Reference proteome</keyword>
<organism evidence="3 4">
    <name type="scientific">Frankliniella occidentalis</name>
    <name type="common">Western flower thrips</name>
    <name type="synonym">Euthrips occidentalis</name>
    <dbReference type="NCBI Taxonomy" id="133901"/>
    <lineage>
        <taxon>Eukaryota</taxon>
        <taxon>Metazoa</taxon>
        <taxon>Ecdysozoa</taxon>
        <taxon>Arthropoda</taxon>
        <taxon>Hexapoda</taxon>
        <taxon>Insecta</taxon>
        <taxon>Pterygota</taxon>
        <taxon>Neoptera</taxon>
        <taxon>Paraneoptera</taxon>
        <taxon>Thysanoptera</taxon>
        <taxon>Terebrantia</taxon>
        <taxon>Thripoidea</taxon>
        <taxon>Thripidae</taxon>
        <taxon>Frankliniella</taxon>
    </lineage>
</organism>
<dbReference type="AlphaFoldDB" id="A0A9C6U4J4"/>
<keyword evidence="2" id="KW-0472">Membrane</keyword>
<feature type="transmembrane region" description="Helical" evidence="2">
    <location>
        <begin position="207"/>
        <end position="228"/>
    </location>
</feature>
<sequence>MTLGTAASPMASKLQPTARAHPRQGQEVAEDGADTLYHEVASLRGAMFLFALWPIHSGERGMARASVLSHSTCYTVLVYAVWSVFNVRTLAARWTALGSAAAADGGGGDGSGASDLNTRLVNLIVLALLAHHWLLPVAIWPEAATLAKYFNDWTAFQVEWFEVTGQPLELRVHARALASAAVGVAFPALLILLMVQAGESPAQAAALFPPLCFFFLVGGVWSTLCRAVETSARRLREAFHAERELGVVGNLGVRRLRAYGLLWLRLRALAARAGAAQSGTLLVYTVYSMALGLVASIGVLVALLHADLGRANSVQALFLVESLHHIYTVHDAGHKAAQAAANALRYEMLCVKSPAKDGGEMDTEVRTLIMATEMHQGGPQPQHASVISLGGFAAVSRSSMIELVQDPQWSSSGSHDIFYPRV</sequence>